<organism evidence="1 2">
    <name type="scientific">Nephila pilipes</name>
    <name type="common">Giant wood spider</name>
    <name type="synonym">Nephila maculata</name>
    <dbReference type="NCBI Taxonomy" id="299642"/>
    <lineage>
        <taxon>Eukaryota</taxon>
        <taxon>Metazoa</taxon>
        <taxon>Ecdysozoa</taxon>
        <taxon>Arthropoda</taxon>
        <taxon>Chelicerata</taxon>
        <taxon>Arachnida</taxon>
        <taxon>Araneae</taxon>
        <taxon>Araneomorphae</taxon>
        <taxon>Entelegynae</taxon>
        <taxon>Araneoidea</taxon>
        <taxon>Nephilidae</taxon>
        <taxon>Nephila</taxon>
    </lineage>
</organism>
<dbReference type="Proteomes" id="UP000887013">
    <property type="component" value="Unassembled WGS sequence"/>
</dbReference>
<evidence type="ECO:0000313" key="2">
    <source>
        <dbReference type="Proteomes" id="UP000887013"/>
    </source>
</evidence>
<reference evidence="1" key="1">
    <citation type="submission" date="2020-08" db="EMBL/GenBank/DDBJ databases">
        <title>Multicomponent nature underlies the extraordinary mechanical properties of spider dragline silk.</title>
        <authorList>
            <person name="Kono N."/>
            <person name="Nakamura H."/>
            <person name="Mori M."/>
            <person name="Yoshida Y."/>
            <person name="Ohtoshi R."/>
            <person name="Malay A.D."/>
            <person name="Moran D.A.P."/>
            <person name="Tomita M."/>
            <person name="Numata K."/>
            <person name="Arakawa K."/>
        </authorList>
    </citation>
    <scope>NUCLEOTIDE SEQUENCE</scope>
</reference>
<proteinExistence type="predicted"/>
<dbReference type="AlphaFoldDB" id="A0A8X6UE81"/>
<gene>
    <name evidence="1" type="ORF">NPIL_249041</name>
</gene>
<accession>A0A8X6UE81</accession>
<sequence length="83" mass="9507">MSSKLANPLSHCKIAWGALRCLTSNCFSCFSFGGTGQPTMDVSQFYFFQPQKTHYGTPRWCIYGMERVLRDTFLLRDTELIKA</sequence>
<keyword evidence="2" id="KW-1185">Reference proteome</keyword>
<protein>
    <submittedName>
        <fullName evidence="1">Uncharacterized protein</fullName>
    </submittedName>
</protein>
<comment type="caution">
    <text evidence="1">The sequence shown here is derived from an EMBL/GenBank/DDBJ whole genome shotgun (WGS) entry which is preliminary data.</text>
</comment>
<dbReference type="EMBL" id="BMAW01123940">
    <property type="protein sequence ID" value="GFU05630.1"/>
    <property type="molecule type" value="Genomic_DNA"/>
</dbReference>
<name>A0A8X6UE81_NEPPI</name>
<evidence type="ECO:0000313" key="1">
    <source>
        <dbReference type="EMBL" id="GFU05630.1"/>
    </source>
</evidence>